<dbReference type="Proteomes" id="UP000076104">
    <property type="component" value="Chromosome"/>
</dbReference>
<dbReference type="PANTHER" id="PTHR21011:SF1">
    <property type="entry name" value="SMALL RIBOSOMAL SUBUNIT PROTEIN BS6M"/>
    <property type="match status" value="1"/>
</dbReference>
<evidence type="ECO:0000256" key="1">
    <source>
        <dbReference type="ARBA" id="ARBA00009512"/>
    </source>
</evidence>
<organism evidence="10 11">
    <name type="scientific">Psychrobacter alimentarius</name>
    <dbReference type="NCBI Taxonomy" id="261164"/>
    <lineage>
        <taxon>Bacteria</taxon>
        <taxon>Pseudomonadati</taxon>
        <taxon>Pseudomonadota</taxon>
        <taxon>Gammaproteobacteria</taxon>
        <taxon>Moraxellales</taxon>
        <taxon>Moraxellaceae</taxon>
        <taxon>Psychrobacter</taxon>
    </lineage>
</organism>
<gene>
    <name evidence="8" type="primary">rpsF</name>
    <name evidence="10" type="ORF">A3K91_0988</name>
</gene>
<dbReference type="EMBL" id="CP014945">
    <property type="protein sequence ID" value="AMT96602.1"/>
    <property type="molecule type" value="Genomic_DNA"/>
</dbReference>
<dbReference type="GO" id="GO:0005840">
    <property type="term" value="C:ribosome"/>
    <property type="evidence" value="ECO:0007669"/>
    <property type="project" value="UniProtKB-KW"/>
</dbReference>
<comment type="similarity">
    <text evidence="1 8">Belongs to the bacterial ribosomal protein bS6 family.</text>
</comment>
<feature type="region of interest" description="Disordered" evidence="9">
    <location>
        <begin position="93"/>
        <end position="134"/>
    </location>
</feature>
<dbReference type="PANTHER" id="PTHR21011">
    <property type="entry name" value="MITOCHONDRIAL 28S RIBOSOMAL PROTEIN S6"/>
    <property type="match status" value="1"/>
</dbReference>
<dbReference type="InterPro" id="IPR014717">
    <property type="entry name" value="Transl_elong_EF1B/ribsomal_bS6"/>
</dbReference>
<dbReference type="InterPro" id="IPR020815">
    <property type="entry name" value="Ribosomal_bS6_CS"/>
</dbReference>
<proteinExistence type="inferred from homology"/>
<evidence type="ECO:0000256" key="3">
    <source>
        <dbReference type="ARBA" id="ARBA00022884"/>
    </source>
</evidence>
<evidence type="ECO:0000313" key="10">
    <source>
        <dbReference type="EMBL" id="AMT96602.1"/>
    </source>
</evidence>
<dbReference type="NCBIfam" id="TIGR00166">
    <property type="entry name" value="S6"/>
    <property type="match status" value="1"/>
</dbReference>
<dbReference type="InterPro" id="IPR000529">
    <property type="entry name" value="Ribosomal_bS6"/>
</dbReference>
<keyword evidence="3 8" id="KW-0694">RNA-binding</keyword>
<dbReference type="RefSeq" id="WP_062844273.1">
    <property type="nucleotide sequence ID" value="NZ_CAJGYQ010000002.1"/>
</dbReference>
<evidence type="ECO:0000256" key="6">
    <source>
        <dbReference type="ARBA" id="ARBA00035104"/>
    </source>
</evidence>
<evidence type="ECO:0000313" key="11">
    <source>
        <dbReference type="Proteomes" id="UP000076104"/>
    </source>
</evidence>
<evidence type="ECO:0000256" key="5">
    <source>
        <dbReference type="ARBA" id="ARBA00023274"/>
    </source>
</evidence>
<dbReference type="HAMAP" id="MF_00360">
    <property type="entry name" value="Ribosomal_bS6"/>
    <property type="match status" value="1"/>
</dbReference>
<name>A0ABN4N1M2_9GAMM</name>
<keyword evidence="2 8" id="KW-0699">rRNA-binding</keyword>
<comment type="function">
    <text evidence="6 8">Binds together with bS18 to 16S ribosomal RNA.</text>
</comment>
<dbReference type="InterPro" id="IPR020814">
    <property type="entry name" value="Ribosomal_S6_plastid/chlpt"/>
</dbReference>
<dbReference type="InterPro" id="IPR035980">
    <property type="entry name" value="Ribosomal_bS6_sf"/>
</dbReference>
<evidence type="ECO:0000256" key="7">
    <source>
        <dbReference type="ARBA" id="ARBA00035294"/>
    </source>
</evidence>
<protein>
    <recommendedName>
        <fullName evidence="7 8">Small ribosomal subunit protein bS6</fullName>
    </recommendedName>
</protein>
<evidence type="ECO:0000256" key="2">
    <source>
        <dbReference type="ARBA" id="ARBA00022730"/>
    </source>
</evidence>
<evidence type="ECO:0000256" key="4">
    <source>
        <dbReference type="ARBA" id="ARBA00022980"/>
    </source>
</evidence>
<dbReference type="Pfam" id="PF01250">
    <property type="entry name" value="Ribosomal_S6"/>
    <property type="match status" value="1"/>
</dbReference>
<dbReference type="GeneID" id="33059891"/>
<dbReference type="SUPFAM" id="SSF54995">
    <property type="entry name" value="Ribosomal protein S6"/>
    <property type="match status" value="1"/>
</dbReference>
<keyword evidence="11" id="KW-1185">Reference proteome</keyword>
<reference evidence="10 11" key="1">
    <citation type="submission" date="2016-03" db="EMBL/GenBank/DDBJ databases">
        <title>Genome sequencing of Psychrobacter alimentarius PAMC 27889.</title>
        <authorList>
            <person name="Lee J."/>
            <person name="Kim O.-S."/>
        </authorList>
    </citation>
    <scope>NUCLEOTIDE SEQUENCE [LARGE SCALE GENOMIC DNA]</scope>
    <source>
        <strain evidence="10 11">PAMC 27889</strain>
    </source>
</reference>
<dbReference type="CDD" id="cd00473">
    <property type="entry name" value="bS6"/>
    <property type="match status" value="1"/>
</dbReference>
<evidence type="ECO:0000256" key="8">
    <source>
        <dbReference type="HAMAP-Rule" id="MF_00360"/>
    </source>
</evidence>
<evidence type="ECO:0000256" key="9">
    <source>
        <dbReference type="SAM" id="MobiDB-lite"/>
    </source>
</evidence>
<accession>A0ABN4N1M2</accession>
<dbReference type="PROSITE" id="PS01048">
    <property type="entry name" value="RIBOSOMAL_S6"/>
    <property type="match status" value="1"/>
</dbReference>
<keyword evidence="5 8" id="KW-0687">Ribonucleoprotein</keyword>
<sequence length="134" mass="15842">MRHYELVLLVHPDQSDQVVGMVERYIKLVQDNNGVIHRLEDWGRRQLAYPINKIHKAHYVLFNIETDGETLAELEELFRYNDAIIRSLVMRRDEAVTEESQLAKNADEKRARKATTRRPDNRENDHDDNDNSED</sequence>
<keyword evidence="4 8" id="KW-0689">Ribosomal protein</keyword>
<dbReference type="Gene3D" id="3.30.70.60">
    <property type="match status" value="1"/>
</dbReference>